<feature type="compositionally biased region" description="Polar residues" evidence="1">
    <location>
        <begin position="13"/>
        <end position="24"/>
    </location>
</feature>
<dbReference type="AlphaFoldDB" id="A0A0D2P760"/>
<dbReference type="Proteomes" id="UP000054270">
    <property type="component" value="Unassembled WGS sequence"/>
</dbReference>
<accession>A0A0D2P760</accession>
<feature type="region of interest" description="Disordered" evidence="1">
    <location>
        <begin position="1"/>
        <end position="28"/>
    </location>
</feature>
<reference evidence="3" key="1">
    <citation type="submission" date="2014-04" db="EMBL/GenBank/DDBJ databases">
        <title>Evolutionary Origins and Diversification of the Mycorrhizal Mutualists.</title>
        <authorList>
            <consortium name="DOE Joint Genome Institute"/>
            <consortium name="Mycorrhizal Genomics Consortium"/>
            <person name="Kohler A."/>
            <person name="Kuo A."/>
            <person name="Nagy L.G."/>
            <person name="Floudas D."/>
            <person name="Copeland A."/>
            <person name="Barry K.W."/>
            <person name="Cichocki N."/>
            <person name="Veneault-Fourrey C."/>
            <person name="LaButti K."/>
            <person name="Lindquist E.A."/>
            <person name="Lipzen A."/>
            <person name="Lundell T."/>
            <person name="Morin E."/>
            <person name="Murat C."/>
            <person name="Riley R."/>
            <person name="Ohm R."/>
            <person name="Sun H."/>
            <person name="Tunlid A."/>
            <person name="Henrissat B."/>
            <person name="Grigoriev I.V."/>
            <person name="Hibbett D.S."/>
            <person name="Martin F."/>
        </authorList>
    </citation>
    <scope>NUCLEOTIDE SEQUENCE [LARGE SCALE GENOMIC DNA]</scope>
    <source>
        <strain evidence="3">FD-334 SS-4</strain>
    </source>
</reference>
<evidence type="ECO:0000256" key="1">
    <source>
        <dbReference type="SAM" id="MobiDB-lite"/>
    </source>
</evidence>
<proteinExistence type="predicted"/>
<dbReference type="OMA" id="VTIIEFR"/>
<gene>
    <name evidence="2" type="ORF">HYPSUDRAFT_180336</name>
</gene>
<name>A0A0D2P760_HYPSF</name>
<dbReference type="OrthoDB" id="2743634at2759"/>
<dbReference type="EMBL" id="KN817526">
    <property type="protein sequence ID" value="KJA26794.1"/>
    <property type="molecule type" value="Genomic_DNA"/>
</dbReference>
<protein>
    <submittedName>
        <fullName evidence="2">Uncharacterized protein</fullName>
    </submittedName>
</protein>
<organism evidence="2 3">
    <name type="scientific">Hypholoma sublateritium (strain FD-334 SS-4)</name>
    <dbReference type="NCBI Taxonomy" id="945553"/>
    <lineage>
        <taxon>Eukaryota</taxon>
        <taxon>Fungi</taxon>
        <taxon>Dikarya</taxon>
        <taxon>Basidiomycota</taxon>
        <taxon>Agaricomycotina</taxon>
        <taxon>Agaricomycetes</taxon>
        <taxon>Agaricomycetidae</taxon>
        <taxon>Agaricales</taxon>
        <taxon>Agaricineae</taxon>
        <taxon>Strophariaceae</taxon>
        <taxon>Hypholoma</taxon>
    </lineage>
</organism>
<keyword evidence="3" id="KW-1185">Reference proteome</keyword>
<feature type="compositionally biased region" description="Low complexity" evidence="1">
    <location>
        <begin position="72"/>
        <end position="95"/>
    </location>
</feature>
<evidence type="ECO:0000313" key="3">
    <source>
        <dbReference type="Proteomes" id="UP000054270"/>
    </source>
</evidence>
<sequence length="263" mass="28371">MAPPAAAVKENAPSGSLKQTTLQMGGTRKRTLTMSNGEKLDITSKIDKATPEIVEAMRLRILELEDEISTQAPPAKRARTSAAADSSAPTPNASAKADEKKRKIQVKKIFDQLKKDCKSNDVKFQGTAKTIKIDEVLEPADFDAMFAGKGLLVQPTPECKPKSTVTIMRFENQAQIAAFFGDELKPLKGNIWSRGGSGTRNYGGGFGFGGGGGFAKSVKLSACDVAIRNFEVNYARNSLKCTIKFEVTQVGAGANYYDDESDY</sequence>
<evidence type="ECO:0000313" key="2">
    <source>
        <dbReference type="EMBL" id="KJA26794.1"/>
    </source>
</evidence>
<feature type="region of interest" description="Disordered" evidence="1">
    <location>
        <begin position="70"/>
        <end position="101"/>
    </location>
</feature>